<organism evidence="2 3">
    <name type="scientific">Winogradskyella endarachnes</name>
    <dbReference type="NCBI Taxonomy" id="2681965"/>
    <lineage>
        <taxon>Bacteria</taxon>
        <taxon>Pseudomonadati</taxon>
        <taxon>Bacteroidota</taxon>
        <taxon>Flavobacteriia</taxon>
        <taxon>Flavobacteriales</taxon>
        <taxon>Flavobacteriaceae</taxon>
        <taxon>Winogradskyella</taxon>
    </lineage>
</organism>
<proteinExistence type="predicted"/>
<feature type="chain" id="PRO_5027028292" evidence="1">
    <location>
        <begin position="23"/>
        <end position="522"/>
    </location>
</feature>
<keyword evidence="1" id="KW-0732">Signal</keyword>
<accession>A0A6L6U8G5</accession>
<dbReference type="Proteomes" id="UP000478208">
    <property type="component" value="Unassembled WGS sequence"/>
</dbReference>
<feature type="signal peptide" evidence="1">
    <location>
        <begin position="1"/>
        <end position="22"/>
    </location>
</feature>
<reference evidence="2 3" key="1">
    <citation type="submission" date="2019-12" db="EMBL/GenBank/DDBJ databases">
        <authorList>
            <person name="Li J."/>
        </authorList>
    </citation>
    <scope>NUCLEOTIDE SEQUENCE [LARGE SCALE GENOMIC DNA]</scope>
    <source>
        <strain evidence="2 3">HL2-2</strain>
    </source>
</reference>
<keyword evidence="3" id="KW-1185">Reference proteome</keyword>
<protein>
    <submittedName>
        <fullName evidence="2">Uncharacterized protein</fullName>
    </submittedName>
</protein>
<sequence>MKNILTLTLILFTYALSFSQGANLDREYFNVSYVKLPTHPILNNLKRTFSTNKRAISLSGFSRVNKNGTLDINYRFNGTNVGDVEIKKTKHEKKDDDGNVVSTSYTYKIHVTYTSSASIAVSNSENIENDYQNDFSEKDNYQSRDFKTYRAAQDYYNNNRNNLRNTYSSDHQKAILNSINYNLNTIYGYQITNKRSEHFWILGKKKHPEYQKHIEAFEAMKTAFSKMKSNESVDELKTELAPIMDYFTSLVSKYNGTKKKDAKMRYASFYNMAKMYYYLDMPEETKIYAQKLIDNDYDKSDGKYFIRIADQLIERFNANNTNTRHFEVLTEDLSHIVEKPTITKPEVSSSLNLELIKAYLVSKTNDTTLVDLDTKDIKNIAYKMNIVRYADNGTPIGTEVKSAKELNEVLFVDGTHYKNIDFKETTTSKEALNATQEKLCKVLVESDTINLYLFKEEEPVIVTPNSDTGTSTLSKSYVFGFNKNLAKLAEGHPELVEKVNNKQFKNTVEDLVKFCNELAVSK</sequence>
<evidence type="ECO:0000313" key="2">
    <source>
        <dbReference type="EMBL" id="MUU78631.1"/>
    </source>
</evidence>
<dbReference type="AlphaFoldDB" id="A0A6L6U8G5"/>
<comment type="caution">
    <text evidence="2">The sequence shown here is derived from an EMBL/GenBank/DDBJ whole genome shotgun (WGS) entry which is preliminary data.</text>
</comment>
<dbReference type="EMBL" id="WOWS01000003">
    <property type="protein sequence ID" value="MUU78631.1"/>
    <property type="molecule type" value="Genomic_DNA"/>
</dbReference>
<dbReference type="RefSeq" id="WP_157363519.1">
    <property type="nucleotide sequence ID" value="NZ_WOWS01000003.1"/>
</dbReference>
<name>A0A6L6U8G5_9FLAO</name>
<gene>
    <name evidence="2" type="ORF">GN138_09250</name>
</gene>
<evidence type="ECO:0000313" key="3">
    <source>
        <dbReference type="Proteomes" id="UP000478208"/>
    </source>
</evidence>
<evidence type="ECO:0000256" key="1">
    <source>
        <dbReference type="SAM" id="SignalP"/>
    </source>
</evidence>